<keyword evidence="6" id="KW-1185">Reference proteome</keyword>
<feature type="domain" description="Hcy-binding" evidence="4">
    <location>
        <begin position="4"/>
        <end position="308"/>
    </location>
</feature>
<proteinExistence type="predicted"/>
<sequence length="311" mass="33234">MTGRARRVPQFAGRVFLGEAGLETDLLFNRGIDLPDFAAFPLLATESGRTTLSAYCQSLIDLARRNRTGVVLETATWRANPDWGMRLGYSPEQLDTANRRAVTLLLERRAANPDVDVVVSGTVGPRGDGYAITNAMSRHTAAAYHRPQIASLHAAGADLVSAFTMNHVDEATGIVDAAQHVGIPVVISFTVETDGRLPSGQALAAAIDEVDAATDSAAAYFMVNCAHPSHFADVFDSPGPWDRVRGIRANASRMSHAELDNAPDLDRGDAADLAERYVELAERLPQLSIVGGCCGTDLDHLSRISAALDQA</sequence>
<dbReference type="OrthoDB" id="9803687at2"/>
<dbReference type="InterPro" id="IPR036589">
    <property type="entry name" value="HCY_dom_sf"/>
</dbReference>
<reference evidence="5 6" key="1">
    <citation type="journal article" date="2013" name="Int. J. Syst. Evol. Microbiol.">
        <title>Ilumatobacter nonamiense sp. nov. and Ilumatobacter coccineum sp. nov., isolated from seashore sand.</title>
        <authorList>
            <person name="Matsumoto A."/>
            <person name="Kasai H."/>
            <person name="Matsuo Y."/>
            <person name="Shizuri Y."/>
            <person name="Ichikawa N."/>
            <person name="Fujita N."/>
            <person name="Omura S."/>
            <person name="Takahashi Y."/>
        </authorList>
    </citation>
    <scope>NUCLEOTIDE SEQUENCE [LARGE SCALE GENOMIC DNA]</scope>
    <source>
        <strain evidence="6">NBRC 103263 / KCTC 29153 / YM16-304</strain>
    </source>
</reference>
<keyword evidence="2 3" id="KW-0808">Transferase</keyword>
<dbReference type="RefSeq" id="WP_015443235.1">
    <property type="nucleotide sequence ID" value="NC_020520.1"/>
</dbReference>
<organism evidence="5 6">
    <name type="scientific">Ilumatobacter coccineus (strain NBRC 103263 / KCTC 29153 / YM16-304)</name>
    <dbReference type="NCBI Taxonomy" id="1313172"/>
    <lineage>
        <taxon>Bacteria</taxon>
        <taxon>Bacillati</taxon>
        <taxon>Actinomycetota</taxon>
        <taxon>Acidimicrobiia</taxon>
        <taxon>Acidimicrobiales</taxon>
        <taxon>Ilumatobacteraceae</taxon>
        <taxon>Ilumatobacter</taxon>
    </lineage>
</organism>
<keyword evidence="3" id="KW-0479">Metal-binding</keyword>
<dbReference type="Pfam" id="PF02574">
    <property type="entry name" value="S-methyl_trans"/>
    <property type="match status" value="1"/>
</dbReference>
<accession>A0A6C7EHE2</accession>
<dbReference type="GO" id="GO:0046872">
    <property type="term" value="F:metal ion binding"/>
    <property type="evidence" value="ECO:0007669"/>
    <property type="project" value="UniProtKB-KW"/>
</dbReference>
<evidence type="ECO:0000256" key="2">
    <source>
        <dbReference type="ARBA" id="ARBA00022679"/>
    </source>
</evidence>
<dbReference type="Gene3D" id="3.20.20.330">
    <property type="entry name" value="Homocysteine-binding-like domain"/>
    <property type="match status" value="1"/>
</dbReference>
<evidence type="ECO:0000256" key="3">
    <source>
        <dbReference type="PROSITE-ProRule" id="PRU00333"/>
    </source>
</evidence>
<feature type="binding site" evidence="3">
    <location>
        <position position="294"/>
    </location>
    <ligand>
        <name>Zn(2+)</name>
        <dbReference type="ChEBI" id="CHEBI:29105"/>
    </ligand>
</feature>
<dbReference type="Proteomes" id="UP000011863">
    <property type="component" value="Chromosome"/>
</dbReference>
<dbReference type="GO" id="GO:0008168">
    <property type="term" value="F:methyltransferase activity"/>
    <property type="evidence" value="ECO:0007669"/>
    <property type="project" value="UniProtKB-UniRule"/>
</dbReference>
<dbReference type="PANTHER" id="PTHR11103:SF18">
    <property type="entry name" value="SLR1189 PROTEIN"/>
    <property type="match status" value="1"/>
</dbReference>
<evidence type="ECO:0000259" key="4">
    <source>
        <dbReference type="PROSITE" id="PS50970"/>
    </source>
</evidence>
<feature type="binding site" evidence="3">
    <location>
        <position position="225"/>
    </location>
    <ligand>
        <name>Zn(2+)</name>
        <dbReference type="ChEBI" id="CHEBI:29105"/>
    </ligand>
</feature>
<dbReference type="InterPro" id="IPR003726">
    <property type="entry name" value="HCY_dom"/>
</dbReference>
<dbReference type="AlphaFoldDB" id="A0A6C7EHE2"/>
<name>A0A6C7EHE2_ILUCY</name>
<comment type="cofactor">
    <cofactor evidence="3">
        <name>Zn(2+)</name>
        <dbReference type="ChEBI" id="CHEBI:29105"/>
    </cofactor>
</comment>
<evidence type="ECO:0000256" key="1">
    <source>
        <dbReference type="ARBA" id="ARBA00022603"/>
    </source>
</evidence>
<keyword evidence="1 3" id="KW-0489">Methyltransferase</keyword>
<dbReference type="KEGG" id="aym:YM304_36740"/>
<evidence type="ECO:0000313" key="5">
    <source>
        <dbReference type="EMBL" id="BAN03988.1"/>
    </source>
</evidence>
<evidence type="ECO:0000313" key="6">
    <source>
        <dbReference type="Proteomes" id="UP000011863"/>
    </source>
</evidence>
<feature type="binding site" evidence="3">
    <location>
        <position position="293"/>
    </location>
    <ligand>
        <name>Zn(2+)</name>
        <dbReference type="ChEBI" id="CHEBI:29105"/>
    </ligand>
</feature>
<dbReference type="PROSITE" id="PS50970">
    <property type="entry name" value="HCY"/>
    <property type="match status" value="1"/>
</dbReference>
<dbReference type="GO" id="GO:0032259">
    <property type="term" value="P:methylation"/>
    <property type="evidence" value="ECO:0007669"/>
    <property type="project" value="UniProtKB-KW"/>
</dbReference>
<dbReference type="PANTHER" id="PTHR11103">
    <property type="entry name" value="SLR1189 PROTEIN"/>
    <property type="match status" value="1"/>
</dbReference>
<keyword evidence="3" id="KW-0862">Zinc</keyword>
<protein>
    <recommendedName>
        <fullName evidence="4">Hcy-binding domain-containing protein</fullName>
    </recommendedName>
</protein>
<dbReference type="SUPFAM" id="SSF82282">
    <property type="entry name" value="Homocysteine S-methyltransferase"/>
    <property type="match status" value="1"/>
</dbReference>
<dbReference type="EMBL" id="AP012057">
    <property type="protein sequence ID" value="BAN03988.1"/>
    <property type="molecule type" value="Genomic_DNA"/>
</dbReference>
<gene>
    <name evidence="5" type="ORF">YM304_36740</name>
</gene>